<feature type="domain" description="F5/8 type C" evidence="2">
    <location>
        <begin position="166"/>
        <end position="314"/>
    </location>
</feature>
<gene>
    <name evidence="3" type="ORF">DC094_12075</name>
</gene>
<evidence type="ECO:0000313" key="3">
    <source>
        <dbReference type="EMBL" id="PVZ68975.1"/>
    </source>
</evidence>
<dbReference type="EMBL" id="QDDL01000004">
    <property type="protein sequence ID" value="PVZ68975.1"/>
    <property type="molecule type" value="Genomic_DNA"/>
</dbReference>
<sequence length="819" mass="91624">MGFILKASKMKNLKLTAQTICSALLFFCIGLTSPSSFALEQVIIEQDDESTANGHIDYSGSWHRDENTWSDTTGAYVNIRFNGTSIVVNGIKGPDQGIMDVYLDGVFLRSEDNNAPRDRNAFIFSEPKISGGEHILKLVVTGKKAPEGTGTKITIRNVAYTKDDTLVVDAFKMTQIPNSELSIQATSSANDSGIANAFDGDSATHWVANSTENQTIDIDLGHQYLVGKIGMIPDINQLTQGRLRKISLYTSDDGVNYVRSLDDVAFGSNEWTGRQAAINAGFAPSTDQIFYYLHLPEPRRARYLRLAIHSTWNGVARVADFKLYRYIEPAKPYSPKTFKLPIFQQNVYGDISHGQKVLIEKGLQVQAWIPIEGSGRRELSREDFDRLNITGVANYSQRSLYPENFLSRNPDLLWSAAKFPFGNSKLTALPPTTGDSPLIPQALIDNLSKGVSICLGDEQEYGDLIQRRNTLAWFEYARSHFPDQIIHTNQVEGQFRSIADWEHYMTNAEPDMLTYDYYVYSSSGRDEDVPYLALKNMNGPRKYASLGVDLTGNKPIPFGLYLGAYKTGGNSYAEGWYEFTESQKKFIPFIAMAAGAKWFSLFRVEYDKYGSFLFGEDGWPTHHFFEYANIFKQMRNLGPHLVRLQNIDLAVVSGQTLELTDGVKNIVDNDLPGRFNNGYFQFGDWSRDRNPSYHIESVTVVNPETVNNGLAQDVFIGYFDLLPNLSEQQLSFFSSQAPKYFMVVNGQTSGNGRTFKAQFGSSKETKQNIRLVFSQSGTLKKVNKNTGASETVPLIAIDGGYELNLSIGGGDGELFFWQE</sequence>
<feature type="chain" id="PRO_5016009181" description="F5/8 type C domain-containing protein" evidence="1">
    <location>
        <begin position="39"/>
        <end position="819"/>
    </location>
</feature>
<dbReference type="Proteomes" id="UP000244906">
    <property type="component" value="Unassembled WGS sequence"/>
</dbReference>
<organism evidence="3 4">
    <name type="scientific">Pelagibaculum spongiae</name>
    <dbReference type="NCBI Taxonomy" id="2080658"/>
    <lineage>
        <taxon>Bacteria</taxon>
        <taxon>Pseudomonadati</taxon>
        <taxon>Pseudomonadota</taxon>
        <taxon>Gammaproteobacteria</taxon>
        <taxon>Oceanospirillales</taxon>
        <taxon>Pelagibaculum</taxon>
    </lineage>
</organism>
<dbReference type="AlphaFoldDB" id="A0A2V1GTH4"/>
<comment type="caution">
    <text evidence="3">The sequence shown here is derived from an EMBL/GenBank/DDBJ whole genome shotgun (WGS) entry which is preliminary data.</text>
</comment>
<evidence type="ECO:0000259" key="2">
    <source>
        <dbReference type="PROSITE" id="PS50022"/>
    </source>
</evidence>
<accession>A0A2V1GTH4</accession>
<protein>
    <recommendedName>
        <fullName evidence="2">F5/8 type C domain-containing protein</fullName>
    </recommendedName>
</protein>
<evidence type="ECO:0000256" key="1">
    <source>
        <dbReference type="SAM" id="SignalP"/>
    </source>
</evidence>
<name>A0A2V1GTH4_9GAMM</name>
<dbReference type="Pfam" id="PF00754">
    <property type="entry name" value="F5_F8_type_C"/>
    <property type="match status" value="1"/>
</dbReference>
<reference evidence="3 4" key="1">
    <citation type="submission" date="2018-04" db="EMBL/GenBank/DDBJ databases">
        <title>Thalassorhabdus spongiae gen. nov., sp. nov., isolated from a marine sponge in South-West Iceland.</title>
        <authorList>
            <person name="Knobloch S."/>
            <person name="Daussin A."/>
            <person name="Johannsson R."/>
            <person name="Marteinsson V.T."/>
        </authorList>
    </citation>
    <scope>NUCLEOTIDE SEQUENCE [LARGE SCALE GENOMIC DNA]</scope>
    <source>
        <strain evidence="3 4">Hp12</strain>
    </source>
</reference>
<keyword evidence="1" id="KW-0732">Signal</keyword>
<keyword evidence="4" id="KW-1185">Reference proteome</keyword>
<evidence type="ECO:0000313" key="4">
    <source>
        <dbReference type="Proteomes" id="UP000244906"/>
    </source>
</evidence>
<feature type="signal peptide" evidence="1">
    <location>
        <begin position="1"/>
        <end position="38"/>
    </location>
</feature>
<dbReference type="SUPFAM" id="SSF49785">
    <property type="entry name" value="Galactose-binding domain-like"/>
    <property type="match status" value="1"/>
</dbReference>
<dbReference type="Gene3D" id="2.60.120.260">
    <property type="entry name" value="Galactose-binding domain-like"/>
    <property type="match status" value="2"/>
</dbReference>
<dbReference type="PROSITE" id="PS50022">
    <property type="entry name" value="FA58C_3"/>
    <property type="match status" value="1"/>
</dbReference>
<dbReference type="InterPro" id="IPR000421">
    <property type="entry name" value="FA58C"/>
</dbReference>
<dbReference type="InterPro" id="IPR008979">
    <property type="entry name" value="Galactose-bd-like_sf"/>
</dbReference>
<proteinExistence type="predicted"/>